<keyword evidence="2" id="KW-0805">Transcription regulation</keyword>
<sequence length="302" mass="33971">MKFELLRAYRAVMRYGNVTRAADMIGATQPGVSRMLSQLEHQVGFALFERVKGRLYPTPEGELFFQEVEHTYQGMERLHDTARRIRKKESGMVRVCAMPALTIGFLPRAIARFKKAFPNIHVILTTERSQQVIEQVRAGHCDLAMAMHAEPSDDYSAQPLITPKVCLLPAGHPLVNKTVITCEDLRGEPMVTTEQSSRNHQELVEVFHQAGVALNIEHETSMNASCCHYVANRLGVALVDPFSASSHRSLGYEVRPFEPIIPFTCYLLQPRHRPRASTTDDFHRLFMQEADAVLAEFGIGPG</sequence>
<evidence type="ECO:0000256" key="2">
    <source>
        <dbReference type="ARBA" id="ARBA00023015"/>
    </source>
</evidence>
<evidence type="ECO:0000313" key="7">
    <source>
        <dbReference type="Proteomes" id="UP000242757"/>
    </source>
</evidence>
<evidence type="ECO:0000256" key="1">
    <source>
        <dbReference type="ARBA" id="ARBA00009437"/>
    </source>
</evidence>
<gene>
    <name evidence="6" type="ORF">B6S08_05715</name>
</gene>
<evidence type="ECO:0000313" key="6">
    <source>
        <dbReference type="EMBL" id="OXY82997.1"/>
    </source>
</evidence>
<dbReference type="GO" id="GO:0003700">
    <property type="term" value="F:DNA-binding transcription factor activity"/>
    <property type="evidence" value="ECO:0007669"/>
    <property type="project" value="InterPro"/>
</dbReference>
<keyword evidence="4" id="KW-0804">Transcription</keyword>
<dbReference type="Pfam" id="PF03466">
    <property type="entry name" value="LysR_substrate"/>
    <property type="match status" value="1"/>
</dbReference>
<dbReference type="PROSITE" id="PS50931">
    <property type="entry name" value="HTH_LYSR"/>
    <property type="match status" value="1"/>
</dbReference>
<dbReference type="GO" id="GO:0010628">
    <property type="term" value="P:positive regulation of gene expression"/>
    <property type="evidence" value="ECO:0007669"/>
    <property type="project" value="TreeGrafter"/>
</dbReference>
<dbReference type="InterPro" id="IPR000847">
    <property type="entry name" value="LysR_HTH_N"/>
</dbReference>
<dbReference type="Gene3D" id="3.40.190.290">
    <property type="match status" value="1"/>
</dbReference>
<dbReference type="Proteomes" id="UP000242757">
    <property type="component" value="Unassembled WGS sequence"/>
</dbReference>
<dbReference type="GO" id="GO:0043565">
    <property type="term" value="F:sequence-specific DNA binding"/>
    <property type="evidence" value="ECO:0007669"/>
    <property type="project" value="TreeGrafter"/>
</dbReference>
<keyword evidence="3" id="KW-0238">DNA-binding</keyword>
<dbReference type="PRINTS" id="PR00039">
    <property type="entry name" value="HTHLYSR"/>
</dbReference>
<dbReference type="InterPro" id="IPR037424">
    <property type="entry name" value="NocR_PBP2"/>
</dbReference>
<organism evidence="6 7">
    <name type="scientific">Oceanimonas doudoroffii</name>
    <dbReference type="NCBI Taxonomy" id="84158"/>
    <lineage>
        <taxon>Bacteria</taxon>
        <taxon>Pseudomonadati</taxon>
        <taxon>Pseudomonadota</taxon>
        <taxon>Gammaproteobacteria</taxon>
        <taxon>Aeromonadales</taxon>
        <taxon>Aeromonadaceae</taxon>
        <taxon>Oceanimonas</taxon>
    </lineage>
</organism>
<dbReference type="Pfam" id="PF00126">
    <property type="entry name" value="HTH_1"/>
    <property type="match status" value="1"/>
</dbReference>
<accession>A0A233RHY2</accession>
<dbReference type="SUPFAM" id="SSF46785">
    <property type="entry name" value="Winged helix' DNA-binding domain"/>
    <property type="match status" value="1"/>
</dbReference>
<dbReference type="InterPro" id="IPR005119">
    <property type="entry name" value="LysR_subst-bd"/>
</dbReference>
<evidence type="ECO:0000259" key="5">
    <source>
        <dbReference type="PROSITE" id="PS50931"/>
    </source>
</evidence>
<dbReference type="SUPFAM" id="SSF53850">
    <property type="entry name" value="Periplasmic binding protein-like II"/>
    <property type="match status" value="1"/>
</dbReference>
<reference evidence="6 7" key="1">
    <citation type="submission" date="2017-08" db="EMBL/GenBank/DDBJ databases">
        <title>A Genome Sequence of Oceanimonas doudoroffii ATCC 27123T.</title>
        <authorList>
            <person name="Brennan M.A."/>
            <person name="Maclea K.S."/>
            <person name="Mcclelland W.D."/>
            <person name="Trachtenberg A.M."/>
        </authorList>
    </citation>
    <scope>NUCLEOTIDE SEQUENCE [LARGE SCALE GENOMIC DNA]</scope>
    <source>
        <strain evidence="6 7">ATCC 27123</strain>
    </source>
</reference>
<feature type="domain" description="HTH lysR-type" evidence="5">
    <location>
        <begin position="1"/>
        <end position="58"/>
    </location>
</feature>
<dbReference type="EMBL" id="NBIM01000001">
    <property type="protein sequence ID" value="OXY82997.1"/>
    <property type="molecule type" value="Genomic_DNA"/>
</dbReference>
<dbReference type="AlphaFoldDB" id="A0A233RHY2"/>
<comment type="caution">
    <text evidence="6">The sequence shown here is derived from an EMBL/GenBank/DDBJ whole genome shotgun (WGS) entry which is preliminary data.</text>
</comment>
<dbReference type="InterPro" id="IPR036388">
    <property type="entry name" value="WH-like_DNA-bd_sf"/>
</dbReference>
<dbReference type="RefSeq" id="WP_094199775.1">
    <property type="nucleotide sequence ID" value="NZ_NBIM01000001.1"/>
</dbReference>
<name>A0A233RHY2_9GAMM</name>
<keyword evidence="7" id="KW-1185">Reference proteome</keyword>
<dbReference type="PANTHER" id="PTHR30427">
    <property type="entry name" value="TRANSCRIPTIONAL ACTIVATOR PROTEIN LYSR"/>
    <property type="match status" value="1"/>
</dbReference>
<dbReference type="InterPro" id="IPR036390">
    <property type="entry name" value="WH_DNA-bd_sf"/>
</dbReference>
<comment type="similarity">
    <text evidence="1">Belongs to the LysR transcriptional regulatory family.</text>
</comment>
<protein>
    <recommendedName>
        <fullName evidence="5">HTH lysR-type domain-containing protein</fullName>
    </recommendedName>
</protein>
<evidence type="ECO:0000256" key="4">
    <source>
        <dbReference type="ARBA" id="ARBA00023163"/>
    </source>
</evidence>
<dbReference type="PANTHER" id="PTHR30427:SF1">
    <property type="entry name" value="TRANSCRIPTIONAL ACTIVATOR PROTEIN LYSR"/>
    <property type="match status" value="1"/>
</dbReference>
<proteinExistence type="inferred from homology"/>
<evidence type="ECO:0000256" key="3">
    <source>
        <dbReference type="ARBA" id="ARBA00023125"/>
    </source>
</evidence>
<dbReference type="GO" id="GO:0009089">
    <property type="term" value="P:lysine biosynthetic process via diaminopimelate"/>
    <property type="evidence" value="ECO:0007669"/>
    <property type="project" value="TreeGrafter"/>
</dbReference>
<dbReference type="Gene3D" id="1.10.10.10">
    <property type="entry name" value="Winged helix-like DNA-binding domain superfamily/Winged helix DNA-binding domain"/>
    <property type="match status" value="1"/>
</dbReference>
<dbReference type="CDD" id="cd08415">
    <property type="entry name" value="PBP2_LysR_opines_like"/>
    <property type="match status" value="1"/>
</dbReference>
<dbReference type="OrthoDB" id="8849678at2"/>